<reference evidence="1 2" key="1">
    <citation type="journal article" date="2015" name="BMC Genomics">
        <title>Insights from the genome of Ophiocordyceps polyrhachis-furcata to pathogenicity and host specificity in insect fungi.</title>
        <authorList>
            <person name="Wichadakul D."/>
            <person name="Kobmoo N."/>
            <person name="Ingsriswang S."/>
            <person name="Tangphatsornruang S."/>
            <person name="Chantasingh D."/>
            <person name="Luangsa-ard J.J."/>
            <person name="Eurwilaichitr L."/>
        </authorList>
    </citation>
    <scope>NUCLEOTIDE SEQUENCE [LARGE SCALE GENOMIC DNA]</scope>
    <source>
        <strain evidence="1 2">BCC 54312</strain>
    </source>
</reference>
<organism evidence="1 2">
    <name type="scientific">Ophiocordyceps polyrhachis-furcata BCC 54312</name>
    <dbReference type="NCBI Taxonomy" id="1330021"/>
    <lineage>
        <taxon>Eukaryota</taxon>
        <taxon>Fungi</taxon>
        <taxon>Dikarya</taxon>
        <taxon>Ascomycota</taxon>
        <taxon>Pezizomycotina</taxon>
        <taxon>Sordariomycetes</taxon>
        <taxon>Hypocreomycetidae</taxon>
        <taxon>Hypocreales</taxon>
        <taxon>Ophiocordycipitaceae</taxon>
        <taxon>Ophiocordyceps</taxon>
    </lineage>
</organism>
<dbReference type="AlphaFoldDB" id="A0A367L8W0"/>
<gene>
    <name evidence="1" type="ORF">L249_5191</name>
</gene>
<dbReference type="Proteomes" id="UP000253664">
    <property type="component" value="Unassembled WGS sequence"/>
</dbReference>
<proteinExistence type="predicted"/>
<comment type="caution">
    <text evidence="1">The sequence shown here is derived from an EMBL/GenBank/DDBJ whole genome shotgun (WGS) entry which is preliminary data.</text>
</comment>
<accession>A0A367L8W0</accession>
<keyword evidence="2" id="KW-1185">Reference proteome</keyword>
<evidence type="ECO:0000313" key="2">
    <source>
        <dbReference type="Proteomes" id="UP000253664"/>
    </source>
</evidence>
<sequence length="187" mass="20196">MRLGILPLTAAVTSPTSISPTSTTPTHLPIAISGDDVIYFPTDPVKHTSNKSGKTNIVTAEVVHPVAPTPLGANHTFDYTTTTTTTTTLVNIRHARRGLIYHQSPNQTVTVNTTTTYTVPLHPSSIFPTGDVTPWNPFTTSTKPTGRLLPTQGEAVRKMTKAWLDICFPIYLCDDAGCIPVVMEEPV</sequence>
<dbReference type="EMBL" id="LKCN02000011">
    <property type="protein sequence ID" value="RCI10861.1"/>
    <property type="molecule type" value="Genomic_DNA"/>
</dbReference>
<name>A0A367L8W0_9HYPO</name>
<evidence type="ECO:0000313" key="1">
    <source>
        <dbReference type="EMBL" id="RCI10861.1"/>
    </source>
</evidence>
<protein>
    <submittedName>
        <fullName evidence="1">Uncharacterized protein</fullName>
    </submittedName>
</protein>